<comment type="caution">
    <text evidence="1">The sequence shown here is derived from an EMBL/GenBank/DDBJ whole genome shotgun (WGS) entry which is preliminary data.</text>
</comment>
<dbReference type="STRING" id="1797247.A2419_02800"/>
<accession>A0A1F4Y3R1</accession>
<proteinExistence type="predicted"/>
<evidence type="ECO:0000313" key="2">
    <source>
        <dbReference type="Proteomes" id="UP000176568"/>
    </source>
</evidence>
<dbReference type="EMBL" id="MEXB01000007">
    <property type="protein sequence ID" value="OGC88572.1"/>
    <property type="molecule type" value="Genomic_DNA"/>
</dbReference>
<protein>
    <submittedName>
        <fullName evidence="1">Uncharacterized protein</fullName>
    </submittedName>
</protein>
<evidence type="ECO:0000313" key="1">
    <source>
        <dbReference type="EMBL" id="OGC88572.1"/>
    </source>
</evidence>
<reference evidence="1 2" key="1">
    <citation type="journal article" date="2016" name="Nat. Commun.">
        <title>Thousands of microbial genomes shed light on interconnected biogeochemical processes in an aquifer system.</title>
        <authorList>
            <person name="Anantharaman K."/>
            <person name="Brown C.T."/>
            <person name="Hug L.A."/>
            <person name="Sharon I."/>
            <person name="Castelle C.J."/>
            <person name="Probst A.J."/>
            <person name="Thomas B.C."/>
            <person name="Singh A."/>
            <person name="Wilkins M.J."/>
            <person name="Karaoz U."/>
            <person name="Brodie E.L."/>
            <person name="Williams K.H."/>
            <person name="Hubbard S.S."/>
            <person name="Banfield J.F."/>
        </authorList>
    </citation>
    <scope>NUCLEOTIDE SEQUENCE [LARGE SCALE GENOMIC DNA]</scope>
</reference>
<gene>
    <name evidence="1" type="ORF">A2419_02800</name>
</gene>
<sequence>MEHIGSHIRPMVKKTKITERGELMEYFLQKLNAGRVQDGLAPMTMGRMGRVLVAIPTNDLYFLKSVCDDAQKRNGPSAFSKKFWWEVKPKSEIPTKASGQQI</sequence>
<dbReference type="AlphaFoldDB" id="A0A1F4Y3R1"/>
<organism evidence="1 2">
    <name type="scientific">Candidatus Adlerbacteria bacterium RIFOXYC1_FULL_48_26</name>
    <dbReference type="NCBI Taxonomy" id="1797247"/>
    <lineage>
        <taxon>Bacteria</taxon>
        <taxon>Candidatus Adleribacteriota</taxon>
    </lineage>
</organism>
<name>A0A1F4Y3R1_9BACT</name>
<dbReference type="Proteomes" id="UP000176568">
    <property type="component" value="Unassembled WGS sequence"/>
</dbReference>